<organism evidence="2">
    <name type="scientific">Arundo donax</name>
    <name type="common">Giant reed</name>
    <name type="synonym">Donax arundinaceus</name>
    <dbReference type="NCBI Taxonomy" id="35708"/>
    <lineage>
        <taxon>Eukaryota</taxon>
        <taxon>Viridiplantae</taxon>
        <taxon>Streptophyta</taxon>
        <taxon>Embryophyta</taxon>
        <taxon>Tracheophyta</taxon>
        <taxon>Spermatophyta</taxon>
        <taxon>Magnoliopsida</taxon>
        <taxon>Liliopsida</taxon>
        <taxon>Poales</taxon>
        <taxon>Poaceae</taxon>
        <taxon>PACMAD clade</taxon>
        <taxon>Arundinoideae</taxon>
        <taxon>Arundineae</taxon>
        <taxon>Arundo</taxon>
    </lineage>
</organism>
<accession>A0A0A8YCR1</accession>
<reference evidence="2" key="1">
    <citation type="submission" date="2014-09" db="EMBL/GenBank/DDBJ databases">
        <authorList>
            <person name="Magalhaes I.L.F."/>
            <person name="Oliveira U."/>
            <person name="Santos F.R."/>
            <person name="Vidigal T.H.D.A."/>
            <person name="Brescovit A.D."/>
            <person name="Santos A.J."/>
        </authorList>
    </citation>
    <scope>NUCLEOTIDE SEQUENCE</scope>
    <source>
        <tissue evidence="2">Shoot tissue taken approximately 20 cm above the soil surface</tissue>
    </source>
</reference>
<evidence type="ECO:0000256" key="1">
    <source>
        <dbReference type="SAM" id="MobiDB-lite"/>
    </source>
</evidence>
<name>A0A0A8YCR1_ARUDO</name>
<evidence type="ECO:0000313" key="2">
    <source>
        <dbReference type="EMBL" id="JAD23303.1"/>
    </source>
</evidence>
<proteinExistence type="predicted"/>
<feature type="compositionally biased region" description="Polar residues" evidence="1">
    <location>
        <begin position="1"/>
        <end position="10"/>
    </location>
</feature>
<sequence>MICSSPTESVGSVDLKKDATF</sequence>
<feature type="region of interest" description="Disordered" evidence="1">
    <location>
        <begin position="1"/>
        <end position="21"/>
    </location>
</feature>
<reference evidence="2" key="2">
    <citation type="journal article" date="2015" name="Data Brief">
        <title>Shoot transcriptome of the giant reed, Arundo donax.</title>
        <authorList>
            <person name="Barrero R.A."/>
            <person name="Guerrero F.D."/>
            <person name="Moolhuijzen P."/>
            <person name="Goolsby J.A."/>
            <person name="Tidwell J."/>
            <person name="Bellgard S.E."/>
            <person name="Bellgard M.I."/>
        </authorList>
    </citation>
    <scope>NUCLEOTIDE SEQUENCE</scope>
    <source>
        <tissue evidence="2">Shoot tissue taken approximately 20 cm above the soil surface</tissue>
    </source>
</reference>
<dbReference type="EMBL" id="GBRH01274592">
    <property type="protein sequence ID" value="JAD23303.1"/>
    <property type="molecule type" value="Transcribed_RNA"/>
</dbReference>
<protein>
    <submittedName>
        <fullName evidence="2">Uncharacterized protein</fullName>
    </submittedName>
</protein>
<dbReference type="AlphaFoldDB" id="A0A0A8YCR1"/>